<evidence type="ECO:0000313" key="1">
    <source>
        <dbReference type="EMBL" id="MBD2319445.1"/>
    </source>
</evidence>
<dbReference type="Proteomes" id="UP000618445">
    <property type="component" value="Unassembled WGS sequence"/>
</dbReference>
<reference evidence="1 2" key="1">
    <citation type="journal article" date="2020" name="ISME J.">
        <title>Comparative genomics reveals insights into cyanobacterial evolution and habitat adaptation.</title>
        <authorList>
            <person name="Chen M.Y."/>
            <person name="Teng W.K."/>
            <person name="Zhao L."/>
            <person name="Hu C.X."/>
            <person name="Zhou Y.K."/>
            <person name="Han B.P."/>
            <person name="Song L.R."/>
            <person name="Shu W.S."/>
        </authorList>
    </citation>
    <scope>NUCLEOTIDE SEQUENCE [LARGE SCALE GENOMIC DNA]</scope>
    <source>
        <strain evidence="1 2">FACHB-1050</strain>
    </source>
</reference>
<accession>A0ABR8CHJ8</accession>
<organism evidence="1 2">
    <name type="scientific">Phormidium tenue FACHB-1050</name>
    <dbReference type="NCBI Taxonomy" id="2692857"/>
    <lineage>
        <taxon>Bacteria</taxon>
        <taxon>Bacillati</taxon>
        <taxon>Cyanobacteriota</taxon>
        <taxon>Cyanophyceae</taxon>
        <taxon>Oscillatoriophycideae</taxon>
        <taxon>Oscillatoriales</taxon>
        <taxon>Oscillatoriaceae</taxon>
        <taxon>Phormidium</taxon>
    </lineage>
</organism>
<dbReference type="EMBL" id="JACJQY010000051">
    <property type="protein sequence ID" value="MBD2319445.1"/>
    <property type="molecule type" value="Genomic_DNA"/>
</dbReference>
<name>A0ABR8CHJ8_9CYAN</name>
<sequence length="628" mass="72060">METKYLSSYLEYLPAYLQSDPFLGRFLLAFEQGLSGIPSLEPVPFRPHILTSGSESPVGLETVISQIHTYLDPQQTPADFLPWLAGWVALSLREDWDEEVKRQFISQIVPLYRLRGTILGLKKMLTIYLENSGLSYPERTISVFEFADRPHYFQVQLALPSNQVIQPDRYWRECRAAQAIINEEKPAHTFYALRILTLTMQLTQTWGCCYPFAMFEAPSGQKVQVEVSVALDPTLFEPALAEQILIRIQGKTEVLEPNGSQMGPVVRQTVFYEKMLANPNGYFVALANLSDRHLSGTMTVQLNFTLNHQRVSVVLLTAPFRLEPNLRIYRPWRPVEEMSGSSRLTDDPQTTLRLQSEPPLRLDQSQTHYIDGNTHLGTRRGQTMRLVHDARLRIYKPRTRWDQMQGSTRLGSSADQTMQLPIDPENLTLQVYTRRAEYKIGNTLLGAEIGDTLRIVPNSQWLERIYRFHLFDTPDKRRIEIEAFIEPQAISPEELQKISHLLVVRMQSQTAALPPYTPELEFVDQGIRVTHHMPYERFLKNIQGFYIVIQNLNNQTVTGTVTIQINFNLNQRPTSLVILVENFELSPRVHALEICHQNTNGTMSGNTILGRVTPAMLRANIQEDDWID</sequence>
<evidence type="ECO:0000313" key="2">
    <source>
        <dbReference type="Proteomes" id="UP000618445"/>
    </source>
</evidence>
<gene>
    <name evidence="1" type="ORF">H6G05_21720</name>
</gene>
<proteinExistence type="predicted"/>
<dbReference type="InterPro" id="IPR011748">
    <property type="entry name" value="Unchr_phage_tail-like"/>
</dbReference>
<dbReference type="Pfam" id="PF09684">
    <property type="entry name" value="Tail_P2_I"/>
    <property type="match status" value="1"/>
</dbReference>
<keyword evidence="2" id="KW-1185">Reference proteome</keyword>
<dbReference type="RefSeq" id="WP_190581465.1">
    <property type="nucleotide sequence ID" value="NZ_CAWPQU010000047.1"/>
</dbReference>
<protein>
    <submittedName>
        <fullName evidence="1">Phage tail protein</fullName>
    </submittedName>
</protein>
<dbReference type="InterPro" id="IPR006521">
    <property type="entry name" value="Tail_protein_I"/>
</dbReference>
<dbReference type="NCBIfam" id="TIGR02242">
    <property type="entry name" value="tail_TIGR02242"/>
    <property type="match status" value="1"/>
</dbReference>
<comment type="caution">
    <text evidence="1">The sequence shown here is derived from an EMBL/GenBank/DDBJ whole genome shotgun (WGS) entry which is preliminary data.</text>
</comment>